<evidence type="ECO:0000256" key="11">
    <source>
        <dbReference type="SAM" id="MobiDB-lite"/>
    </source>
</evidence>
<keyword evidence="7" id="KW-0325">Glycoprotein</keyword>
<dbReference type="InterPro" id="IPR034197">
    <property type="entry name" value="Peptidases_S8_3"/>
</dbReference>
<sequence length="909" mass="92706">MSSFTNLMINLLVLLALASLLSPAPALCYIHAGEAGSVVRTPNGTPPPPADAYRTYIVLVDPPPHGAATDDDGHRRWHESFLPGGRRMDDGADQARIIRSYTEVFEGFAARLTAAELAGVVSKKPGFVRAFPGRRTLRLMTTHTPEFLGLTRGAGFWRDVAGYGKGVVVGLLDTGVHAAHPSFDDRGVPPPPARWRGSCAVAATRRCNNKLVGVKSFVDGGGGGDDDVGHGTHTASTAAGNFVAGGASDRGLGAGTAAGIAPGAHVAMYKVCNGSGCDDDAVLAGFDEAMKDGVDVLSVSLGRWSSPPFDEDPIAIAAFSAVARGITVVCAAGNGGPEPSTVSNDAPWLLTVAAGSVGRSFSTTVLLGNGELVDGQALAQQPNSSTSYYPLHFSEKQPKCNELAGIVGDGVAGHLVVCQSDPVEDESVVSAMMATGAGGVVLINTESEGYTTVLEDYGPGMVQVTVAGGHNITEYARSSSSSAGGCKPNATVVFDNTLLSVHPAPTVASFSSRGPSKVAPGVLKPDVLAPGLNILAAWPPHLQHGGGGGGGGLFKVISGTSMATPHASGVAALVKSRHPDWLPAAIKSAILTTSDAVDGAGNPILDEHHERATAFLTGAGHINPARAADPGLVYDIAVADYAGYICALLGDAGLGTIVRNESLSCGKLDKNKIPEAQLNYPTITVPLPRSSSSAAPPPFTVNRTVTNVGPARSTYTMKLEIPRSLTMRVSPEKLVFSGVGEKKGFSVTVSDGARWGSGAGGGGRRPQGDGDGGADATAAGTGGGGARRRLLRRRPDPASTGVTARRRWRRRCGGYDGGRGVAGFGGRLATTAAAASAGDDGGGHGGGVGALLAPWWRRATVQQRSAEVVTGAGGSGDGGRDCGGGGDVGGGEGVGCEWLGVRQQRLWWW</sequence>
<dbReference type="Proteomes" id="UP000059680">
    <property type="component" value="Chromosome 3"/>
</dbReference>
<evidence type="ECO:0000313" key="17">
    <source>
        <dbReference type="Proteomes" id="UP000059680"/>
    </source>
</evidence>
<dbReference type="PROSITE" id="PS00136">
    <property type="entry name" value="SUBTILASE_ASP"/>
    <property type="match status" value="1"/>
</dbReference>
<evidence type="ECO:0000256" key="9">
    <source>
        <dbReference type="PROSITE-ProRule" id="PRU01240"/>
    </source>
</evidence>
<dbReference type="Pfam" id="PF17766">
    <property type="entry name" value="fn3_6"/>
    <property type="match status" value="1"/>
</dbReference>
<keyword evidence="17" id="KW-1185">Reference proteome</keyword>
<evidence type="ECO:0000259" key="13">
    <source>
        <dbReference type="Pfam" id="PF00082"/>
    </source>
</evidence>
<comment type="similarity">
    <text evidence="2 9 10">Belongs to the peptidase S8 family.</text>
</comment>
<feature type="compositionally biased region" description="Gly residues" evidence="11">
    <location>
        <begin position="755"/>
        <end position="773"/>
    </location>
</feature>
<dbReference type="InterPro" id="IPR036852">
    <property type="entry name" value="Peptidase_S8/S53_dom_sf"/>
</dbReference>
<dbReference type="EMBL" id="AP014959">
    <property type="protein sequence ID" value="BAS84812.1"/>
    <property type="molecule type" value="Genomic_DNA"/>
</dbReference>
<dbReference type="PRINTS" id="PR00723">
    <property type="entry name" value="SUBTILISIN"/>
</dbReference>
<feature type="active site" description="Charge relay system" evidence="8 9">
    <location>
        <position position="561"/>
    </location>
</feature>
<feature type="chain" id="PRO_5006056492" evidence="12">
    <location>
        <begin position="27"/>
        <end position="909"/>
    </location>
</feature>
<feature type="region of interest" description="Disordered" evidence="11">
    <location>
        <begin position="750"/>
        <end position="805"/>
    </location>
</feature>
<evidence type="ECO:0000313" key="16">
    <source>
        <dbReference type="EMBL" id="BAS84812.1"/>
    </source>
</evidence>
<accession>A0A0P0VYZ5</accession>
<feature type="domain" description="Inhibitor I9" evidence="14">
    <location>
        <begin position="55"/>
        <end position="129"/>
    </location>
</feature>
<keyword evidence="3 9" id="KW-0645">Protease</keyword>
<dbReference type="Pfam" id="PF00082">
    <property type="entry name" value="Peptidase_S8"/>
    <property type="match status" value="1"/>
</dbReference>
<comment type="subcellular location">
    <subcellularLocation>
        <location evidence="1">Secreted</location>
    </subcellularLocation>
</comment>
<dbReference type="CDD" id="cd02120">
    <property type="entry name" value="PA_subtilisin_like"/>
    <property type="match status" value="1"/>
</dbReference>
<name>A0A0P0VYZ5_ORYSJ</name>
<feature type="active site" description="Charge relay system" evidence="8 9">
    <location>
        <position position="230"/>
    </location>
</feature>
<dbReference type="PaxDb" id="39947-A0A0P0VYZ5"/>
<keyword evidence="4 12" id="KW-0732">Signal</keyword>
<dbReference type="AlphaFoldDB" id="A0A0P0VYZ5"/>
<keyword evidence="5 9" id="KW-0378">Hydrolase</keyword>
<dbReference type="Gene3D" id="3.30.70.80">
    <property type="entry name" value="Peptidase S8 propeptide/proteinase inhibitor I9"/>
    <property type="match status" value="1"/>
</dbReference>
<evidence type="ECO:0000256" key="10">
    <source>
        <dbReference type="RuleBase" id="RU003355"/>
    </source>
</evidence>
<evidence type="ECO:0000256" key="7">
    <source>
        <dbReference type="ARBA" id="ARBA00023180"/>
    </source>
</evidence>
<feature type="active site" description="Charge relay system" evidence="8 9">
    <location>
        <position position="173"/>
    </location>
</feature>
<dbReference type="Pfam" id="PF05922">
    <property type="entry name" value="Inhibitor_I9"/>
    <property type="match status" value="1"/>
</dbReference>
<dbReference type="GO" id="GO:0006508">
    <property type="term" value="P:proteolysis"/>
    <property type="evidence" value="ECO:0007669"/>
    <property type="project" value="UniProtKB-KW"/>
</dbReference>
<evidence type="ECO:0000256" key="6">
    <source>
        <dbReference type="ARBA" id="ARBA00022825"/>
    </source>
</evidence>
<keyword evidence="6 9" id="KW-0720">Serine protease</keyword>
<reference evidence="16 17" key="3">
    <citation type="journal article" date="2013" name="Rice">
        <title>Improvement of the Oryza sativa Nipponbare reference genome using next generation sequence and optical map data.</title>
        <authorList>
            <person name="Kawahara Y."/>
            <person name="de la Bastide M."/>
            <person name="Hamilton J.P."/>
            <person name="Kanamori H."/>
            <person name="McCombie W.R."/>
            <person name="Ouyang S."/>
            <person name="Schwartz D.C."/>
            <person name="Tanaka T."/>
            <person name="Wu J."/>
            <person name="Zhou S."/>
            <person name="Childs K.L."/>
            <person name="Davidson R.M."/>
            <person name="Lin H."/>
            <person name="Quesada-Ocampo L."/>
            <person name="Vaillancourt B."/>
            <person name="Sakai H."/>
            <person name="Lee S.S."/>
            <person name="Kim J."/>
            <person name="Numa H."/>
            <person name="Itoh T."/>
            <person name="Buell C.R."/>
            <person name="Matsumoto T."/>
        </authorList>
    </citation>
    <scope>NUCLEOTIDE SEQUENCE [LARGE SCALE GENOMIC DNA]</scope>
    <source>
        <strain evidence="17">cv. Nipponbare</strain>
    </source>
</reference>
<dbReference type="InterPro" id="IPR041469">
    <property type="entry name" value="Subtilisin-like_FN3"/>
</dbReference>
<dbReference type="PROSITE" id="PS00138">
    <property type="entry name" value="SUBTILASE_SER"/>
    <property type="match status" value="1"/>
</dbReference>
<dbReference type="Gene3D" id="3.40.50.200">
    <property type="entry name" value="Peptidase S8/S53 domain"/>
    <property type="match status" value="1"/>
</dbReference>
<dbReference type="InterPro" id="IPR023827">
    <property type="entry name" value="Peptidase_S8_Asp-AS"/>
</dbReference>
<dbReference type="eggNOG" id="ENOG502QPQR">
    <property type="taxonomic scope" value="Eukaryota"/>
</dbReference>
<dbReference type="SUPFAM" id="SSF52743">
    <property type="entry name" value="Subtilisin-like"/>
    <property type="match status" value="1"/>
</dbReference>
<reference evidence="17" key="1">
    <citation type="journal article" date="2005" name="Nature">
        <title>The map-based sequence of the rice genome.</title>
        <authorList>
            <consortium name="International rice genome sequencing project (IRGSP)"/>
            <person name="Matsumoto T."/>
            <person name="Wu J."/>
            <person name="Kanamori H."/>
            <person name="Katayose Y."/>
            <person name="Fujisawa M."/>
            <person name="Namiki N."/>
            <person name="Mizuno H."/>
            <person name="Yamamoto K."/>
            <person name="Antonio B.A."/>
            <person name="Baba T."/>
            <person name="Sakata K."/>
            <person name="Nagamura Y."/>
            <person name="Aoki H."/>
            <person name="Arikawa K."/>
            <person name="Arita K."/>
            <person name="Bito T."/>
            <person name="Chiden Y."/>
            <person name="Fujitsuka N."/>
            <person name="Fukunaka R."/>
            <person name="Hamada M."/>
            <person name="Harada C."/>
            <person name="Hayashi A."/>
            <person name="Hijishita S."/>
            <person name="Honda M."/>
            <person name="Hosokawa S."/>
            <person name="Ichikawa Y."/>
            <person name="Idonuma A."/>
            <person name="Iijima M."/>
            <person name="Ikeda M."/>
            <person name="Ikeno M."/>
            <person name="Ito K."/>
            <person name="Ito S."/>
            <person name="Ito T."/>
            <person name="Ito Y."/>
            <person name="Ito Y."/>
            <person name="Iwabuchi A."/>
            <person name="Kamiya K."/>
            <person name="Karasawa W."/>
            <person name="Kurita K."/>
            <person name="Katagiri S."/>
            <person name="Kikuta A."/>
            <person name="Kobayashi H."/>
            <person name="Kobayashi N."/>
            <person name="Machita K."/>
            <person name="Maehara T."/>
            <person name="Masukawa M."/>
            <person name="Mizubayashi T."/>
            <person name="Mukai Y."/>
            <person name="Nagasaki H."/>
            <person name="Nagata Y."/>
            <person name="Naito S."/>
            <person name="Nakashima M."/>
            <person name="Nakama Y."/>
            <person name="Nakamichi Y."/>
            <person name="Nakamura M."/>
            <person name="Meguro A."/>
            <person name="Negishi M."/>
            <person name="Ohta I."/>
            <person name="Ohta T."/>
            <person name="Okamoto M."/>
            <person name="Ono N."/>
            <person name="Saji S."/>
            <person name="Sakaguchi M."/>
            <person name="Sakai K."/>
            <person name="Shibata M."/>
            <person name="Shimokawa T."/>
            <person name="Song J."/>
            <person name="Takazaki Y."/>
            <person name="Terasawa K."/>
            <person name="Tsugane M."/>
            <person name="Tsuji K."/>
            <person name="Ueda S."/>
            <person name="Waki K."/>
            <person name="Yamagata H."/>
            <person name="Yamamoto M."/>
            <person name="Yamamoto S."/>
            <person name="Yamane H."/>
            <person name="Yoshiki S."/>
            <person name="Yoshihara R."/>
            <person name="Yukawa K."/>
            <person name="Zhong H."/>
            <person name="Yano M."/>
            <person name="Yuan Q."/>
            <person name="Ouyang S."/>
            <person name="Liu J."/>
            <person name="Jones K.M."/>
            <person name="Gansberger K."/>
            <person name="Moffat K."/>
            <person name="Hill J."/>
            <person name="Bera J."/>
            <person name="Fadrosh D."/>
            <person name="Jin S."/>
            <person name="Johri S."/>
            <person name="Kim M."/>
            <person name="Overton L."/>
            <person name="Reardon M."/>
            <person name="Tsitrin T."/>
            <person name="Vuong H."/>
            <person name="Weaver B."/>
            <person name="Ciecko A."/>
            <person name="Tallon L."/>
            <person name="Jackson J."/>
            <person name="Pai G."/>
            <person name="Aken S.V."/>
            <person name="Utterback T."/>
            <person name="Reidmuller S."/>
            <person name="Feldblyum T."/>
            <person name="Hsiao J."/>
            <person name="Zismann V."/>
            <person name="Iobst S."/>
            <person name="de Vazeille A.R."/>
            <person name="Buell C.R."/>
            <person name="Ying K."/>
            <person name="Li Y."/>
            <person name="Lu T."/>
            <person name="Huang Y."/>
            <person name="Zhao Q."/>
            <person name="Feng Q."/>
            <person name="Zhang L."/>
            <person name="Zhu J."/>
            <person name="Weng Q."/>
            <person name="Mu J."/>
            <person name="Lu Y."/>
            <person name="Fan D."/>
            <person name="Liu Y."/>
            <person name="Guan J."/>
            <person name="Zhang Y."/>
            <person name="Yu S."/>
            <person name="Liu X."/>
            <person name="Zhang Y."/>
            <person name="Hong G."/>
            <person name="Han B."/>
            <person name="Choisne N."/>
            <person name="Demange N."/>
            <person name="Orjeda G."/>
            <person name="Samain S."/>
            <person name="Cattolico L."/>
            <person name="Pelletier E."/>
            <person name="Couloux A."/>
            <person name="Segurens B."/>
            <person name="Wincker P."/>
            <person name="D'Hont A."/>
            <person name="Scarpelli C."/>
            <person name="Weissenbach J."/>
            <person name="Salanoubat M."/>
            <person name="Quetier F."/>
            <person name="Yu Y."/>
            <person name="Kim H.R."/>
            <person name="Rambo T."/>
            <person name="Currie J."/>
            <person name="Collura K."/>
            <person name="Luo M."/>
            <person name="Yang T."/>
            <person name="Ammiraju J.S.S."/>
            <person name="Engler F."/>
            <person name="Soderlund C."/>
            <person name="Wing R.A."/>
            <person name="Palmer L.E."/>
            <person name="de la Bastide M."/>
            <person name="Spiegel L."/>
            <person name="Nascimento L."/>
            <person name="Zutavern T."/>
            <person name="O'Shaughnessy A."/>
            <person name="Dike S."/>
            <person name="Dedhia N."/>
            <person name="Preston R."/>
            <person name="Balija V."/>
            <person name="McCombie W.R."/>
            <person name="Chow T."/>
            <person name="Chen H."/>
            <person name="Chung M."/>
            <person name="Chen C."/>
            <person name="Shaw J."/>
            <person name="Wu H."/>
            <person name="Hsiao K."/>
            <person name="Chao Y."/>
            <person name="Chu M."/>
            <person name="Cheng C."/>
            <person name="Hour A."/>
            <person name="Lee P."/>
            <person name="Lin S."/>
            <person name="Lin Y."/>
            <person name="Liou J."/>
            <person name="Liu S."/>
            <person name="Hsing Y."/>
            <person name="Raghuvanshi S."/>
            <person name="Mohanty A."/>
            <person name="Bharti A.K."/>
            <person name="Gaur A."/>
            <person name="Gupta V."/>
            <person name="Kumar D."/>
            <person name="Ravi V."/>
            <person name="Vij S."/>
            <person name="Kapur A."/>
            <person name="Khurana P."/>
            <person name="Khurana P."/>
            <person name="Khurana J.P."/>
            <person name="Tyagi A.K."/>
            <person name="Gaikwad K."/>
            <person name="Singh A."/>
            <person name="Dalal V."/>
            <person name="Srivastava S."/>
            <person name="Dixit A."/>
            <person name="Pal A.K."/>
            <person name="Ghazi I.A."/>
            <person name="Yadav M."/>
            <person name="Pandit A."/>
            <person name="Bhargava A."/>
            <person name="Sureshbabu K."/>
            <person name="Batra K."/>
            <person name="Sharma T.R."/>
            <person name="Mohapatra T."/>
            <person name="Singh N.K."/>
            <person name="Messing J."/>
            <person name="Nelson A.B."/>
            <person name="Fuks G."/>
            <person name="Kavchok S."/>
            <person name="Keizer G."/>
            <person name="Linton E."/>
            <person name="Llaca V."/>
            <person name="Song R."/>
            <person name="Tanyolac B."/>
            <person name="Young S."/>
            <person name="Ho-Il K."/>
            <person name="Hahn J.H."/>
            <person name="Sangsakoo G."/>
            <person name="Vanavichit A."/>
            <person name="de Mattos Luiz.A.T."/>
            <person name="Zimmer P.D."/>
            <person name="Malone G."/>
            <person name="Dellagostin O."/>
            <person name="de Oliveira A.C."/>
            <person name="Bevan M."/>
            <person name="Bancroft I."/>
            <person name="Minx P."/>
            <person name="Cordum H."/>
            <person name="Wilson R."/>
            <person name="Cheng Z."/>
            <person name="Jin W."/>
            <person name="Jiang J."/>
            <person name="Leong S.A."/>
            <person name="Iwama H."/>
            <person name="Gojobori T."/>
            <person name="Itoh T."/>
            <person name="Niimura Y."/>
            <person name="Fujii Y."/>
            <person name="Habara T."/>
            <person name="Sakai H."/>
            <person name="Sato Y."/>
            <person name="Wilson G."/>
            <person name="Kumar K."/>
            <person name="McCouch S."/>
            <person name="Juretic N."/>
            <person name="Hoen D."/>
            <person name="Wright S."/>
            <person name="Bruskiewich R."/>
            <person name="Bureau T."/>
            <person name="Miyao A."/>
            <person name="Hirochika H."/>
            <person name="Nishikawa T."/>
            <person name="Kadowaki K."/>
            <person name="Sugiura M."/>
            <person name="Burr B."/>
            <person name="Sasaki T."/>
        </authorList>
    </citation>
    <scope>NUCLEOTIDE SEQUENCE [LARGE SCALE GENOMIC DNA]</scope>
    <source>
        <strain evidence="17">cv. Nipponbare</strain>
    </source>
</reference>
<evidence type="ECO:0000256" key="8">
    <source>
        <dbReference type="PIRSR" id="PIRSR615500-1"/>
    </source>
</evidence>
<dbReference type="InterPro" id="IPR015500">
    <property type="entry name" value="Peptidase_S8_subtilisin-rel"/>
</dbReference>
<dbReference type="InterPro" id="IPR045051">
    <property type="entry name" value="SBT"/>
</dbReference>
<evidence type="ECO:0000256" key="3">
    <source>
        <dbReference type="ARBA" id="ARBA00022670"/>
    </source>
</evidence>
<evidence type="ECO:0000256" key="2">
    <source>
        <dbReference type="ARBA" id="ARBA00011073"/>
    </source>
</evidence>
<gene>
    <name evidence="16" type="ordered locus">Os03g0430500</name>
    <name evidence="16" type="ORF">OSNPB_030430500</name>
</gene>
<dbReference type="OMA" id="GHRRWHE"/>
<feature type="signal peptide" evidence="12">
    <location>
        <begin position="1"/>
        <end position="26"/>
    </location>
</feature>
<dbReference type="SMR" id="A0A0P0VYZ5"/>
<feature type="domain" description="Peptidase S8/S53" evidence="13">
    <location>
        <begin position="164"/>
        <end position="597"/>
    </location>
</feature>
<organism evidence="16 17">
    <name type="scientific">Oryza sativa subsp. japonica</name>
    <name type="common">Rice</name>
    <dbReference type="NCBI Taxonomy" id="39947"/>
    <lineage>
        <taxon>Eukaryota</taxon>
        <taxon>Viridiplantae</taxon>
        <taxon>Streptophyta</taxon>
        <taxon>Embryophyta</taxon>
        <taxon>Tracheophyta</taxon>
        <taxon>Spermatophyta</taxon>
        <taxon>Magnoliopsida</taxon>
        <taxon>Liliopsida</taxon>
        <taxon>Poales</taxon>
        <taxon>Poaceae</taxon>
        <taxon>BOP clade</taxon>
        <taxon>Oryzoideae</taxon>
        <taxon>Oryzeae</taxon>
        <taxon>Oryzinae</taxon>
        <taxon>Oryza</taxon>
        <taxon>Oryza sativa</taxon>
    </lineage>
</organism>
<dbReference type="InterPro" id="IPR023828">
    <property type="entry name" value="Peptidase_S8_Ser-AS"/>
</dbReference>
<dbReference type="InParanoid" id="A0A0P0VYZ5"/>
<evidence type="ECO:0000256" key="4">
    <source>
        <dbReference type="ARBA" id="ARBA00022729"/>
    </source>
</evidence>
<dbReference type="PROSITE" id="PS51892">
    <property type="entry name" value="SUBTILASE"/>
    <property type="match status" value="1"/>
</dbReference>
<feature type="domain" description="Subtilisin-like protease fibronectin type-III" evidence="15">
    <location>
        <begin position="677"/>
        <end position="751"/>
    </location>
</feature>
<evidence type="ECO:0000256" key="1">
    <source>
        <dbReference type="ARBA" id="ARBA00004613"/>
    </source>
</evidence>
<evidence type="ECO:0000256" key="5">
    <source>
        <dbReference type="ARBA" id="ARBA00022801"/>
    </source>
</evidence>
<protein>
    <submittedName>
        <fullName evidence="16">Os03g0430500 protein</fullName>
    </submittedName>
</protein>
<dbReference type="STRING" id="39947.A0A0P0VYZ5"/>
<reference evidence="16 17" key="2">
    <citation type="journal article" date="2013" name="Plant Cell Physiol.">
        <title>Rice Annotation Project Database (RAP-DB): an integrative and interactive database for rice genomics.</title>
        <authorList>
            <person name="Sakai H."/>
            <person name="Lee S.S."/>
            <person name="Tanaka T."/>
            <person name="Numa H."/>
            <person name="Kim J."/>
            <person name="Kawahara Y."/>
            <person name="Wakimoto H."/>
            <person name="Yang C.C."/>
            <person name="Iwamoto M."/>
            <person name="Abe T."/>
            <person name="Yamada Y."/>
            <person name="Muto A."/>
            <person name="Inokuchi H."/>
            <person name="Ikemura T."/>
            <person name="Matsumoto T."/>
            <person name="Sasaki T."/>
            <person name="Itoh T."/>
        </authorList>
    </citation>
    <scope>NUCLEOTIDE SEQUENCE [LARGE SCALE GENOMIC DNA]</scope>
    <source>
        <strain evidence="17">cv. Nipponbare</strain>
    </source>
</reference>
<dbReference type="PANTHER" id="PTHR10795">
    <property type="entry name" value="PROPROTEIN CONVERTASE SUBTILISIN/KEXIN"/>
    <property type="match status" value="1"/>
</dbReference>
<evidence type="ECO:0000259" key="14">
    <source>
        <dbReference type="Pfam" id="PF05922"/>
    </source>
</evidence>
<dbReference type="InterPro" id="IPR010259">
    <property type="entry name" value="S8pro/Inhibitor_I9"/>
</dbReference>
<dbReference type="Gene3D" id="3.50.30.30">
    <property type="match status" value="1"/>
</dbReference>
<dbReference type="GO" id="GO:0005576">
    <property type="term" value="C:extracellular region"/>
    <property type="evidence" value="ECO:0000318"/>
    <property type="project" value="GO_Central"/>
</dbReference>
<evidence type="ECO:0000256" key="12">
    <source>
        <dbReference type="SAM" id="SignalP"/>
    </source>
</evidence>
<evidence type="ECO:0000259" key="15">
    <source>
        <dbReference type="Pfam" id="PF17766"/>
    </source>
</evidence>
<proteinExistence type="inferred from homology"/>
<dbReference type="InterPro" id="IPR037045">
    <property type="entry name" value="S8pro/Inhibitor_I9_sf"/>
</dbReference>
<dbReference type="Gene3D" id="2.60.40.2310">
    <property type="match status" value="1"/>
</dbReference>
<dbReference type="GO" id="GO:0004252">
    <property type="term" value="F:serine-type endopeptidase activity"/>
    <property type="evidence" value="ECO:0000318"/>
    <property type="project" value="GO_Central"/>
</dbReference>
<dbReference type="CDD" id="cd04852">
    <property type="entry name" value="Peptidases_S8_3"/>
    <property type="match status" value="1"/>
</dbReference>
<dbReference type="InterPro" id="IPR000209">
    <property type="entry name" value="Peptidase_S8/S53_dom"/>
</dbReference>